<protein>
    <submittedName>
        <fullName evidence="2">Putative membrane protein</fullName>
    </submittedName>
</protein>
<dbReference type="EMBL" id="QRDP01000004">
    <property type="protein sequence ID" value="RED15133.1"/>
    <property type="molecule type" value="Genomic_DNA"/>
</dbReference>
<organism evidence="2 3">
    <name type="scientific">Parasphingopyxis lamellibrachiae</name>
    <dbReference type="NCBI Taxonomy" id="680125"/>
    <lineage>
        <taxon>Bacteria</taxon>
        <taxon>Pseudomonadati</taxon>
        <taxon>Pseudomonadota</taxon>
        <taxon>Alphaproteobacteria</taxon>
        <taxon>Sphingomonadales</taxon>
        <taxon>Sphingomonadaceae</taxon>
        <taxon>Parasphingopyxis</taxon>
    </lineage>
</organism>
<comment type="caution">
    <text evidence="2">The sequence shown here is derived from an EMBL/GenBank/DDBJ whole genome shotgun (WGS) entry which is preliminary data.</text>
</comment>
<feature type="transmembrane region" description="Helical" evidence="1">
    <location>
        <begin position="87"/>
        <end position="109"/>
    </location>
</feature>
<dbReference type="Proteomes" id="UP000256310">
    <property type="component" value="Unassembled WGS sequence"/>
</dbReference>
<keyword evidence="1" id="KW-1133">Transmembrane helix</keyword>
<gene>
    <name evidence="2" type="ORF">DFR46_0120</name>
</gene>
<keyword evidence="1" id="KW-0472">Membrane</keyword>
<feature type="transmembrane region" description="Helical" evidence="1">
    <location>
        <begin position="6"/>
        <end position="24"/>
    </location>
</feature>
<sequence>MTINWIVFACLAMALSSALVAGVFQSFSDFVMRALVATEPSAGIESMQMINRTVFRSVFLVMLLGLAPASLILGAYAYLYLPGSSASWILAGGAVYVVSVFLVTMLGNVPMNNRLDRMGTTSAAAADYWQEYGVVWTRWNHVRTLGALAAAIFFLAAAVSVD</sequence>
<evidence type="ECO:0000313" key="3">
    <source>
        <dbReference type="Proteomes" id="UP000256310"/>
    </source>
</evidence>
<accession>A0A3D9FBM7</accession>
<evidence type="ECO:0000256" key="1">
    <source>
        <dbReference type="SAM" id="Phobius"/>
    </source>
</evidence>
<proteinExistence type="predicted"/>
<keyword evidence="3" id="KW-1185">Reference proteome</keyword>
<reference evidence="2 3" key="1">
    <citation type="submission" date="2018-07" db="EMBL/GenBank/DDBJ databases">
        <title>Genomic Encyclopedia of Type Strains, Phase IV (KMG-IV): sequencing the most valuable type-strain genomes for metagenomic binning, comparative biology and taxonomic classification.</title>
        <authorList>
            <person name="Goeker M."/>
        </authorList>
    </citation>
    <scope>NUCLEOTIDE SEQUENCE [LARGE SCALE GENOMIC DNA]</scope>
    <source>
        <strain evidence="2 3">DSM 26725</strain>
    </source>
</reference>
<dbReference type="Pfam" id="PF08592">
    <property type="entry name" value="Anthrone_oxy"/>
    <property type="match status" value="1"/>
</dbReference>
<name>A0A3D9FBM7_9SPHN</name>
<dbReference type="RefSeq" id="WP_211306354.1">
    <property type="nucleotide sequence ID" value="NZ_QRDP01000004.1"/>
</dbReference>
<dbReference type="InterPro" id="IPR013901">
    <property type="entry name" value="Anthrone_oxy"/>
</dbReference>
<evidence type="ECO:0000313" key="2">
    <source>
        <dbReference type="EMBL" id="RED15133.1"/>
    </source>
</evidence>
<feature type="transmembrane region" description="Helical" evidence="1">
    <location>
        <begin position="142"/>
        <end position="161"/>
    </location>
</feature>
<dbReference type="AlphaFoldDB" id="A0A3D9FBM7"/>
<feature type="transmembrane region" description="Helical" evidence="1">
    <location>
        <begin position="57"/>
        <end position="81"/>
    </location>
</feature>
<keyword evidence="1" id="KW-0812">Transmembrane</keyword>